<dbReference type="InterPro" id="IPR000073">
    <property type="entry name" value="AB_hydrolase_1"/>
</dbReference>
<keyword evidence="2 4" id="KW-0732">Signal</keyword>
<organism evidence="7 8">
    <name type="scientific">Actinocorallia libanotica</name>
    <dbReference type="NCBI Taxonomy" id="46162"/>
    <lineage>
        <taxon>Bacteria</taxon>
        <taxon>Bacillati</taxon>
        <taxon>Actinomycetota</taxon>
        <taxon>Actinomycetes</taxon>
        <taxon>Streptosporangiales</taxon>
        <taxon>Thermomonosporaceae</taxon>
        <taxon>Actinocorallia</taxon>
    </lineage>
</organism>
<dbReference type="SUPFAM" id="SSF53474">
    <property type="entry name" value="alpha/beta-Hydrolases"/>
    <property type="match status" value="1"/>
</dbReference>
<dbReference type="PANTHER" id="PTHR43248:SF29">
    <property type="entry name" value="TRIPEPTIDYL AMINOPEPTIDASE"/>
    <property type="match status" value="1"/>
</dbReference>
<dbReference type="GO" id="GO:0016787">
    <property type="term" value="F:hydrolase activity"/>
    <property type="evidence" value="ECO:0007669"/>
    <property type="project" value="UniProtKB-KW"/>
</dbReference>
<gene>
    <name evidence="7" type="ORF">GCM10009550_17730</name>
</gene>
<evidence type="ECO:0000256" key="2">
    <source>
        <dbReference type="ARBA" id="ARBA00022729"/>
    </source>
</evidence>
<dbReference type="EMBL" id="BAAAHH010000005">
    <property type="protein sequence ID" value="GAA0944631.1"/>
    <property type="molecule type" value="Genomic_DNA"/>
</dbReference>
<feature type="domain" description="Peptidase S33 tripeptidyl aminopeptidase-like C-terminal" evidence="6">
    <location>
        <begin position="416"/>
        <end position="509"/>
    </location>
</feature>
<evidence type="ECO:0000259" key="5">
    <source>
        <dbReference type="Pfam" id="PF00561"/>
    </source>
</evidence>
<accession>A0ABP4B1F1</accession>
<evidence type="ECO:0000256" key="1">
    <source>
        <dbReference type="ARBA" id="ARBA00010088"/>
    </source>
</evidence>
<keyword evidence="8" id="KW-1185">Reference proteome</keyword>
<evidence type="ECO:0000259" key="6">
    <source>
        <dbReference type="Pfam" id="PF08386"/>
    </source>
</evidence>
<dbReference type="Pfam" id="PF08386">
    <property type="entry name" value="Abhydrolase_4"/>
    <property type="match status" value="1"/>
</dbReference>
<feature type="signal peptide" evidence="4">
    <location>
        <begin position="1"/>
        <end position="24"/>
    </location>
</feature>
<dbReference type="PANTHER" id="PTHR43248">
    <property type="entry name" value="2-SUCCINYL-6-HYDROXY-2,4-CYCLOHEXADIENE-1-CARBOXYLATE SYNTHASE"/>
    <property type="match status" value="1"/>
</dbReference>
<reference evidence="8" key="1">
    <citation type="journal article" date="2019" name="Int. J. Syst. Evol. Microbiol.">
        <title>The Global Catalogue of Microorganisms (GCM) 10K type strain sequencing project: providing services to taxonomists for standard genome sequencing and annotation.</title>
        <authorList>
            <consortium name="The Broad Institute Genomics Platform"/>
            <consortium name="The Broad Institute Genome Sequencing Center for Infectious Disease"/>
            <person name="Wu L."/>
            <person name="Ma J."/>
        </authorList>
    </citation>
    <scope>NUCLEOTIDE SEQUENCE [LARGE SCALE GENOMIC DNA]</scope>
    <source>
        <strain evidence="8">JCM 10696</strain>
    </source>
</reference>
<dbReference type="RefSeq" id="WP_344238697.1">
    <property type="nucleotide sequence ID" value="NZ_BAAAHH010000005.1"/>
</dbReference>
<evidence type="ECO:0000256" key="3">
    <source>
        <dbReference type="ARBA" id="ARBA00022801"/>
    </source>
</evidence>
<protein>
    <submittedName>
        <fullName evidence="7">Alpha/beta hydrolase</fullName>
    </submittedName>
</protein>
<dbReference type="InterPro" id="IPR013595">
    <property type="entry name" value="Pept_S33_TAP-like_C"/>
</dbReference>
<name>A0ABP4B1F1_9ACTN</name>
<sequence length="543" mass="60317">MRRPALATATVTLLSLVAFTPASSALPSRTEDSARTAVQRLAVKNLKWEPCYERKVKAAYQRIECTTLKAPLDWKKPNGKKINLHISRLKARKKPRGVVFTNPGGPGDTGWALPLAFVDAGRNRLLDSMDVIGIDVRGTGYSTQASCKKVYGPSLDPRNRSAGNVKAMLAWSEKFAKACQNSGNKRLPSKYVTTAQTVYDLEWIRRNLKTSDNRKVNKIHWIGYSAGTWLGAYYARKWPKHTGRFVLDSVVDFTADWEATWDAQPKAFQKRFETFARWAAHHDGTYGLGTSQKAVIASYERIRAAVAKAGTVEYVDYDGERWDFSPPGMDREILASLYSKYSFEYLAGFLADLSEAANAGDARMARRAQDPYAGQAPTFENIGCNDTPTTRTPEEIAAYSGRTGPKYPLLGYARIFDACVHWKRSSGQLKLPRPTGRGLPKVLMIHSVGDPSTWYGGALRAHKAYRNSRLVTVRNEGDHALYAGDNPCVNAIVEKYLIDGVYPKKDLSCSGRPMPTPLRTARERERPVNPVLRAAELAEAGRG</sequence>
<dbReference type="InterPro" id="IPR029058">
    <property type="entry name" value="AB_hydrolase_fold"/>
</dbReference>
<comment type="similarity">
    <text evidence="1">Belongs to the peptidase S33 family.</text>
</comment>
<keyword evidence="3 7" id="KW-0378">Hydrolase</keyword>
<proteinExistence type="inferred from homology"/>
<dbReference type="InterPro" id="IPR051601">
    <property type="entry name" value="Serine_prot/Carboxylest_S33"/>
</dbReference>
<feature type="chain" id="PRO_5046492150" evidence="4">
    <location>
        <begin position="25"/>
        <end position="543"/>
    </location>
</feature>
<evidence type="ECO:0000313" key="7">
    <source>
        <dbReference type="EMBL" id="GAA0944631.1"/>
    </source>
</evidence>
<evidence type="ECO:0000313" key="8">
    <source>
        <dbReference type="Proteomes" id="UP001500665"/>
    </source>
</evidence>
<evidence type="ECO:0000256" key="4">
    <source>
        <dbReference type="SAM" id="SignalP"/>
    </source>
</evidence>
<feature type="domain" description="AB hydrolase-1" evidence="5">
    <location>
        <begin position="128"/>
        <end position="284"/>
    </location>
</feature>
<dbReference type="Proteomes" id="UP001500665">
    <property type="component" value="Unassembled WGS sequence"/>
</dbReference>
<comment type="caution">
    <text evidence="7">The sequence shown here is derived from an EMBL/GenBank/DDBJ whole genome shotgun (WGS) entry which is preliminary data.</text>
</comment>
<dbReference type="Gene3D" id="3.40.50.1820">
    <property type="entry name" value="alpha/beta hydrolase"/>
    <property type="match status" value="1"/>
</dbReference>
<dbReference type="Pfam" id="PF00561">
    <property type="entry name" value="Abhydrolase_1"/>
    <property type="match status" value="1"/>
</dbReference>